<dbReference type="Proteomes" id="UP000887566">
    <property type="component" value="Unplaced"/>
</dbReference>
<reference evidence="10" key="1">
    <citation type="submission" date="2022-11" db="UniProtKB">
        <authorList>
            <consortium name="WormBaseParasite"/>
        </authorList>
    </citation>
    <scope>IDENTIFICATION</scope>
</reference>
<feature type="compositionally biased region" description="Polar residues" evidence="5">
    <location>
        <begin position="1038"/>
        <end position="1052"/>
    </location>
</feature>
<dbReference type="PROSITE" id="PS51848">
    <property type="entry name" value="BMERB"/>
    <property type="match status" value="1"/>
</dbReference>
<dbReference type="InterPro" id="IPR001715">
    <property type="entry name" value="CH_dom"/>
</dbReference>
<sequence length="1063" mass="119417">MSLVWRKIQRSNKKAAKFRFTATFNELVVECSEKWQPQKLAIAWVHRRRRFVTKERKWEPSIVDPYRGIVVWPQQMPEVIDIVTTLYRDSRSDQFEDKEWTFVVEEITAKGKTKPIAAVSLNLRLFVHEIPGTKSEVKLKLRPLNANVAQCVMQLVLTSSLVKEGDALDDDLQSEASVMSQAPRASIISSSTSANDVANLNDLNDEFRSTHSQLADGCFDGAAQQAAVGISEVYNEIEKWKESAVTSKEPILPKSPDGAAIRPITSKVKLESSSFDRSEKAPPPPPAPAPKEPPKRSSHLDDSALPDSAPPDSVPSNASANFSFNSIIGGKNSQNDSGIGSEAPRSANDVVDRKKPASEMEDLLAWCQRTTAGYKGVRIADFSKSWRSGLAFCAVLHRHRPELIGEFEKLDFSDNPTAIRSNCRKAFDAGSSLGIARLLDENVMTVMKEPDRFAVTTYVHELRAILTGQRTPGPSTSTKIDFDNTNNRLSLIGLSETEAQIMGEFLKLKRQREEADAFDFRNEPLPDDSAPSIKWAAVAKLKTRNGDEDDTDAMPSMTTPLMKRRELLRPFDSDSDEDGERQKAAAPASPSHKPNAFNSLPRQQSPSKQSSPPGHEQSPTRSISQQRSSSSSTEWGPAAFRKTSDASSGGVRREELRRRAREMLTQTSHDRDGNEQTQDADDDERTRRLREEARRLIDEASSDGTVIRISDTVSAPNSTAQTPSHQPRRLSRTSSMKSSGGSNGDLRKLDVISPPVEFYQFRKREPSPATQRRIYAQPALPALGRSQDRIVLDMRRTSDNQYNAPESTFDRVKRYGSMRRQELTESISVLSSRLSHTVRSTSLPKEIAELTNQLTSPNGPSKQFPASNSATSKPMLEDDSSIRKVSTEWEKDLSSRKKLIADQQEVARKLKELCERGANLEKRMRQAEPGSAEEQDLLNEHLRLLNEKDALIRKEQHLNIVESMRDIDERSNLVQQELHTLIEVEESDKTEMHKQKIDRLMEELVTLVNKKDELVHQLIDNEAESEAAEEHNRRTLERTGNNQYFNRNSQESASKRFISWLKS</sequence>
<evidence type="ECO:0000259" key="8">
    <source>
        <dbReference type="PROSITE" id="PS51848"/>
    </source>
</evidence>
<dbReference type="FunFam" id="1.10.418.10:FF:000023">
    <property type="entry name" value="EH domain-binding protein 1 isoform X1"/>
    <property type="match status" value="1"/>
</dbReference>
<dbReference type="SUPFAM" id="SSF47576">
    <property type="entry name" value="Calponin-homology domain, CH-domain"/>
    <property type="match status" value="1"/>
</dbReference>
<evidence type="ECO:0000313" key="9">
    <source>
        <dbReference type="Proteomes" id="UP000887566"/>
    </source>
</evidence>
<evidence type="ECO:0000313" key="10">
    <source>
        <dbReference type="WBParaSite" id="PSAMB.scaffold1281size33428.g12223.t1"/>
    </source>
</evidence>
<feature type="compositionally biased region" description="Basic and acidic residues" evidence="5">
    <location>
        <begin position="563"/>
        <end position="572"/>
    </location>
</feature>
<evidence type="ECO:0000259" key="7">
    <source>
        <dbReference type="PROSITE" id="PS51840"/>
    </source>
</evidence>
<dbReference type="Pfam" id="PF00307">
    <property type="entry name" value="CH"/>
    <property type="match status" value="1"/>
</dbReference>
<dbReference type="Gene3D" id="1.10.418.10">
    <property type="entry name" value="Calponin-like domain"/>
    <property type="match status" value="1"/>
</dbReference>
<keyword evidence="9" id="KW-1185">Reference proteome</keyword>
<dbReference type="PROSITE" id="PS50021">
    <property type="entry name" value="CH"/>
    <property type="match status" value="1"/>
</dbReference>
<name>A0A914UVU3_9BILA</name>
<feature type="compositionally biased region" description="Basic and acidic residues" evidence="5">
    <location>
        <begin position="684"/>
        <end position="698"/>
    </location>
</feature>
<feature type="compositionally biased region" description="Pro residues" evidence="5">
    <location>
        <begin position="281"/>
        <end position="291"/>
    </location>
</feature>
<dbReference type="PANTHER" id="PTHR23167">
    <property type="entry name" value="CALPONIN HOMOLOGY DOMAIN-CONTAINING PROTEIN DDB_G0272472-RELATED"/>
    <property type="match status" value="1"/>
</dbReference>
<dbReference type="InterPro" id="IPR050540">
    <property type="entry name" value="F-actin_Monoox_Mical"/>
</dbReference>
<dbReference type="WBParaSite" id="PSAMB.scaffold1281size33428.g12223.t1">
    <property type="protein sequence ID" value="PSAMB.scaffold1281size33428.g12223.t1"/>
    <property type="gene ID" value="PSAMB.scaffold1281size33428.g12223"/>
</dbReference>
<dbReference type="GO" id="GO:0005768">
    <property type="term" value="C:endosome"/>
    <property type="evidence" value="ECO:0007669"/>
    <property type="project" value="UniProtKB-SubCell"/>
</dbReference>
<feature type="region of interest" description="Disordered" evidence="5">
    <location>
        <begin position="244"/>
        <end position="354"/>
    </location>
</feature>
<comment type="subcellular location">
    <subcellularLocation>
        <location evidence="1">Endosome</location>
    </subcellularLocation>
</comment>
<feature type="compositionally biased region" description="Basic and acidic residues" evidence="5">
    <location>
        <begin position="1028"/>
        <end position="1037"/>
    </location>
</feature>
<feature type="compositionally biased region" description="Low complexity" evidence="5">
    <location>
        <begin position="601"/>
        <end position="633"/>
    </location>
</feature>
<feature type="domain" description="Calponin-homology (CH)" evidence="6">
    <location>
        <begin position="357"/>
        <end position="467"/>
    </location>
</feature>
<dbReference type="Pfam" id="PF12130">
    <property type="entry name" value="bMERB_dom"/>
    <property type="match status" value="1"/>
</dbReference>
<dbReference type="InterPro" id="IPR022735">
    <property type="entry name" value="bMERB_dom"/>
</dbReference>
<evidence type="ECO:0000256" key="4">
    <source>
        <dbReference type="ARBA" id="ARBA00023054"/>
    </source>
</evidence>
<evidence type="ECO:0000259" key="6">
    <source>
        <dbReference type="PROSITE" id="PS50021"/>
    </source>
</evidence>
<dbReference type="PANTHER" id="PTHR23167:SF46">
    <property type="entry name" value="EPS15 HOMOLOGY DOMAIN CONTAINING PROTEIN-BINDING PROTEIN 1, ISOFORM F"/>
    <property type="match status" value="1"/>
</dbReference>
<organism evidence="9 10">
    <name type="scientific">Plectus sambesii</name>
    <dbReference type="NCBI Taxonomy" id="2011161"/>
    <lineage>
        <taxon>Eukaryota</taxon>
        <taxon>Metazoa</taxon>
        <taxon>Ecdysozoa</taxon>
        <taxon>Nematoda</taxon>
        <taxon>Chromadorea</taxon>
        <taxon>Plectida</taxon>
        <taxon>Plectina</taxon>
        <taxon>Plectoidea</taxon>
        <taxon>Plectidae</taxon>
        <taxon>Plectus</taxon>
    </lineage>
</organism>
<feature type="region of interest" description="Disordered" evidence="5">
    <location>
        <begin position="544"/>
        <end position="749"/>
    </location>
</feature>
<proteinExistence type="predicted"/>
<dbReference type="PROSITE" id="PS51840">
    <property type="entry name" value="C2_NT"/>
    <property type="match status" value="1"/>
</dbReference>
<feature type="compositionally biased region" description="Basic and acidic residues" evidence="5">
    <location>
        <begin position="268"/>
        <end position="280"/>
    </location>
</feature>
<feature type="region of interest" description="Disordered" evidence="5">
    <location>
        <begin position="1022"/>
        <end position="1063"/>
    </location>
</feature>
<dbReference type="Pfam" id="PF10358">
    <property type="entry name" value="NT-C2"/>
    <property type="match status" value="1"/>
</dbReference>
<feature type="domain" description="BMERB" evidence="8">
    <location>
        <begin position="885"/>
        <end position="1034"/>
    </location>
</feature>
<protein>
    <submittedName>
        <fullName evidence="10">EH domain-binding protein 1</fullName>
    </submittedName>
</protein>
<feature type="region of interest" description="Disordered" evidence="5">
    <location>
        <begin position="852"/>
        <end position="883"/>
    </location>
</feature>
<dbReference type="AlphaFoldDB" id="A0A914UVU3"/>
<evidence type="ECO:0000256" key="2">
    <source>
        <dbReference type="ARBA" id="ARBA00022553"/>
    </source>
</evidence>
<evidence type="ECO:0000256" key="3">
    <source>
        <dbReference type="ARBA" id="ARBA00022753"/>
    </source>
</evidence>
<feature type="compositionally biased region" description="Basic and acidic residues" evidence="5">
    <location>
        <begin position="292"/>
        <end position="302"/>
    </location>
</feature>
<dbReference type="InterPro" id="IPR019448">
    <property type="entry name" value="NT-C2"/>
</dbReference>
<feature type="domain" description="C2 NT-type" evidence="7">
    <location>
        <begin position="8"/>
        <end position="161"/>
    </location>
</feature>
<feature type="compositionally biased region" description="Polar residues" evidence="5">
    <location>
        <begin position="711"/>
        <end position="725"/>
    </location>
</feature>
<keyword evidence="4" id="KW-0175">Coiled coil</keyword>
<accession>A0A914UVU3</accession>
<feature type="compositionally biased region" description="Low complexity" evidence="5">
    <location>
        <begin position="314"/>
        <end position="326"/>
    </location>
</feature>
<feature type="compositionally biased region" description="Polar residues" evidence="5">
    <location>
        <begin position="852"/>
        <end position="872"/>
    </location>
</feature>
<dbReference type="SMART" id="SM00033">
    <property type="entry name" value="CH"/>
    <property type="match status" value="1"/>
</dbReference>
<dbReference type="SMART" id="SM01203">
    <property type="entry name" value="DUF3585"/>
    <property type="match status" value="1"/>
</dbReference>
<keyword evidence="2" id="KW-0597">Phosphoprotein</keyword>
<keyword evidence="3" id="KW-0967">Endosome</keyword>
<evidence type="ECO:0000256" key="1">
    <source>
        <dbReference type="ARBA" id="ARBA00004177"/>
    </source>
</evidence>
<dbReference type="InterPro" id="IPR036872">
    <property type="entry name" value="CH_dom_sf"/>
</dbReference>
<evidence type="ECO:0000256" key="5">
    <source>
        <dbReference type="SAM" id="MobiDB-lite"/>
    </source>
</evidence>